<feature type="active site" description="Nucleophile" evidence="4">
    <location>
        <position position="350"/>
    </location>
</feature>
<dbReference type="Pfam" id="PF01019">
    <property type="entry name" value="G_glu_transpept"/>
    <property type="match status" value="1"/>
</dbReference>
<proteinExistence type="inferred from homology"/>
<name>A0A2S9Q6J9_9HYPH</name>
<protein>
    <recommendedName>
        <fullName evidence="6">Glutathione hydrolase proenzyme</fullName>
        <ecNumber evidence="6">2.3.2.2</ecNumber>
        <ecNumber evidence="6">3.4.19.13</ecNumber>
    </recommendedName>
    <component>
        <recommendedName>
            <fullName evidence="6">Glutathione hydrolase large chain</fullName>
        </recommendedName>
    </component>
    <component>
        <recommendedName>
            <fullName evidence="6">Glutathione hydrolase small chain</fullName>
        </recommendedName>
    </component>
</protein>
<keyword evidence="6" id="KW-0012">Acyltransferase</keyword>
<evidence type="ECO:0000256" key="1">
    <source>
        <dbReference type="ARBA" id="ARBA00001049"/>
    </source>
</evidence>
<evidence type="ECO:0000256" key="3">
    <source>
        <dbReference type="ARBA" id="ARBA00047417"/>
    </source>
</evidence>
<gene>
    <name evidence="7" type="primary">ggt</name>
    <name evidence="7" type="ORF">C5L14_23570</name>
</gene>
<evidence type="ECO:0000256" key="4">
    <source>
        <dbReference type="PIRSR" id="PIRSR600101-1"/>
    </source>
</evidence>
<dbReference type="Proteomes" id="UP000237682">
    <property type="component" value="Unassembled WGS sequence"/>
</dbReference>
<dbReference type="Gene3D" id="1.10.246.130">
    <property type="match status" value="1"/>
</dbReference>
<accession>A0A2S9Q6J9</accession>
<comment type="pathway">
    <text evidence="6">Sulfur metabolism; glutathione metabolism.</text>
</comment>
<dbReference type="EC" id="2.3.2.2" evidence="6"/>
<comment type="PTM">
    <text evidence="6">Cleaved by autocatalysis into a large and a small subunit.</text>
</comment>
<sequence length="528" mass="56032">MRDFQLPGRSPVRAMDVMVATSHPLASAAALTLLREGGNAIDAAICASAVLAVVEPQSTGIGGDCFCLYVPGGEGSVLAYNGAGRAPGAATIDWYEEQGFTEIPADSPHAVTIPGAIDAWCRLSADHGCTPLERVLAPAIHYAEAGYVIHDRVEADWHEAKDLLAQDATAARIFLPGGAVPRAGDVHRQPELARSLRLIAANGRAAFYEGELAEDLVAHLRKIGGLHTLDDFAAAGGEYVEPVRTSYRGTDVWQMPPSNQGLTALVMLNLLSGFDLAGLDPLGAERLHLEVEAGRLAYGIRDELIADPDHVEVPVDALLSSSYANGLRGRIDPAIANAELPAAVMEPSDTVYLSVVDRDRNAVSFINSTYHSFGSGLVGPKSGIVLQNRGKGFRIDRRHPNCIAPRKCPLHTIMPGMATRNGRVVAPFGVMGGDYQPFGNVHVLSNLLDYGMDPQAAIDLPRVFYQKGELIAERGVPAATLRALEARGHKVGPAEEALGGGQMVLVDWDRGTLTGGSDPRKDGLAIGY</sequence>
<evidence type="ECO:0000256" key="6">
    <source>
        <dbReference type="RuleBase" id="RU368036"/>
    </source>
</evidence>
<keyword evidence="6 7" id="KW-0808">Transferase</keyword>
<comment type="catalytic activity">
    <reaction evidence="2 6">
        <text>glutathione + H2O = L-cysteinylglycine + L-glutamate</text>
        <dbReference type="Rhea" id="RHEA:28807"/>
        <dbReference type="ChEBI" id="CHEBI:15377"/>
        <dbReference type="ChEBI" id="CHEBI:29985"/>
        <dbReference type="ChEBI" id="CHEBI:57925"/>
        <dbReference type="ChEBI" id="CHEBI:61694"/>
        <dbReference type="EC" id="3.4.19.13"/>
    </reaction>
</comment>
<dbReference type="InterPro" id="IPR052896">
    <property type="entry name" value="GGT-like_enzyme"/>
</dbReference>
<comment type="subunit">
    <text evidence="6">This enzyme consists of two polypeptide chains, which are synthesized in precursor form from a single polypeptide.</text>
</comment>
<evidence type="ECO:0000313" key="7">
    <source>
        <dbReference type="EMBL" id="PRH84940.1"/>
    </source>
</evidence>
<reference evidence="7 8" key="1">
    <citation type="submission" date="2018-02" db="EMBL/GenBank/DDBJ databases">
        <title>Whole genome sequencing of endophytic bacterium.</title>
        <authorList>
            <person name="Eedara R."/>
            <person name="Podile A.R."/>
        </authorList>
    </citation>
    <scope>NUCLEOTIDE SEQUENCE [LARGE SCALE GENOMIC DNA]</scope>
    <source>
        <strain evidence="7 8">RP1T</strain>
    </source>
</reference>
<dbReference type="GO" id="GO:0006751">
    <property type="term" value="P:glutathione catabolic process"/>
    <property type="evidence" value="ECO:0007669"/>
    <property type="project" value="UniProtKB-UniRule"/>
</dbReference>
<dbReference type="EC" id="3.4.19.13" evidence="6"/>
<keyword evidence="6" id="KW-0317">Glutathione biosynthesis</keyword>
<dbReference type="NCBIfam" id="TIGR00066">
    <property type="entry name" value="g_glut_trans"/>
    <property type="match status" value="1"/>
</dbReference>
<organism evidence="7 8">
    <name type="scientific">Labrys okinawensis</name>
    <dbReference type="NCBI Taxonomy" id="346911"/>
    <lineage>
        <taxon>Bacteria</taxon>
        <taxon>Pseudomonadati</taxon>
        <taxon>Pseudomonadota</taxon>
        <taxon>Alphaproteobacteria</taxon>
        <taxon>Hyphomicrobiales</taxon>
        <taxon>Xanthobacteraceae</taxon>
        <taxon>Labrys</taxon>
    </lineage>
</organism>
<dbReference type="GO" id="GO:0036374">
    <property type="term" value="F:glutathione hydrolase activity"/>
    <property type="evidence" value="ECO:0007669"/>
    <property type="project" value="UniProtKB-UniRule"/>
</dbReference>
<dbReference type="PANTHER" id="PTHR43881:SF1">
    <property type="entry name" value="GAMMA-GLUTAMYLTRANSPEPTIDASE (AFU_ORTHOLOGUE AFUA_4G13580)"/>
    <property type="match status" value="1"/>
</dbReference>
<dbReference type="UniPathway" id="UPA00204"/>
<dbReference type="AlphaFoldDB" id="A0A2S9Q6J9"/>
<comment type="caution">
    <text evidence="7">The sequence shown here is derived from an EMBL/GenBank/DDBJ whole genome shotgun (WGS) entry which is preliminary data.</text>
</comment>
<keyword evidence="8" id="KW-1185">Reference proteome</keyword>
<evidence type="ECO:0000256" key="5">
    <source>
        <dbReference type="PIRSR" id="PIRSR600101-2"/>
    </source>
</evidence>
<dbReference type="InterPro" id="IPR043137">
    <property type="entry name" value="GGT_ssub_C"/>
</dbReference>
<dbReference type="SUPFAM" id="SSF56235">
    <property type="entry name" value="N-terminal nucleophile aminohydrolases (Ntn hydrolases)"/>
    <property type="match status" value="1"/>
</dbReference>
<dbReference type="InterPro" id="IPR029055">
    <property type="entry name" value="Ntn_hydrolases_N"/>
</dbReference>
<comment type="catalytic activity">
    <reaction evidence="1 6">
        <text>an S-substituted glutathione + H2O = an S-substituted L-cysteinylglycine + L-glutamate</text>
        <dbReference type="Rhea" id="RHEA:59468"/>
        <dbReference type="ChEBI" id="CHEBI:15377"/>
        <dbReference type="ChEBI" id="CHEBI:29985"/>
        <dbReference type="ChEBI" id="CHEBI:90779"/>
        <dbReference type="ChEBI" id="CHEBI:143103"/>
        <dbReference type="EC" id="3.4.19.13"/>
    </reaction>
</comment>
<dbReference type="GO" id="GO:0103068">
    <property type="term" value="F:leukotriene C4 gamma-glutamyl transferase activity"/>
    <property type="evidence" value="ECO:0007669"/>
    <property type="project" value="UniProtKB-EC"/>
</dbReference>
<dbReference type="EMBL" id="PUEJ01000010">
    <property type="protein sequence ID" value="PRH84940.1"/>
    <property type="molecule type" value="Genomic_DNA"/>
</dbReference>
<dbReference type="InterPro" id="IPR043138">
    <property type="entry name" value="GGT_lsub"/>
</dbReference>
<keyword evidence="6" id="KW-0378">Hydrolase</keyword>
<dbReference type="PANTHER" id="PTHR43881">
    <property type="entry name" value="GAMMA-GLUTAMYLTRANSPEPTIDASE (AFU_ORTHOLOGUE AFUA_4G13580)"/>
    <property type="match status" value="1"/>
</dbReference>
<dbReference type="GO" id="GO:0006750">
    <property type="term" value="P:glutathione biosynthetic process"/>
    <property type="evidence" value="ECO:0007669"/>
    <property type="project" value="UniProtKB-KW"/>
</dbReference>
<evidence type="ECO:0000256" key="2">
    <source>
        <dbReference type="ARBA" id="ARBA00001089"/>
    </source>
</evidence>
<dbReference type="PRINTS" id="PR01210">
    <property type="entry name" value="GGTRANSPTASE"/>
</dbReference>
<dbReference type="InterPro" id="IPR000101">
    <property type="entry name" value="GGT_peptidase"/>
</dbReference>
<comment type="catalytic activity">
    <reaction evidence="3 6">
        <text>an N-terminal (5-L-glutamyl)-[peptide] + an alpha-amino acid = 5-L-glutamyl amino acid + an N-terminal L-alpha-aminoacyl-[peptide]</text>
        <dbReference type="Rhea" id="RHEA:23904"/>
        <dbReference type="Rhea" id="RHEA-COMP:9780"/>
        <dbReference type="Rhea" id="RHEA-COMP:9795"/>
        <dbReference type="ChEBI" id="CHEBI:77644"/>
        <dbReference type="ChEBI" id="CHEBI:78597"/>
        <dbReference type="ChEBI" id="CHEBI:78599"/>
        <dbReference type="ChEBI" id="CHEBI:78608"/>
        <dbReference type="EC" id="2.3.2.2"/>
    </reaction>
</comment>
<dbReference type="OrthoDB" id="9781342at2"/>
<dbReference type="Gene3D" id="3.60.20.40">
    <property type="match status" value="1"/>
</dbReference>
<evidence type="ECO:0000313" key="8">
    <source>
        <dbReference type="Proteomes" id="UP000237682"/>
    </source>
</evidence>
<feature type="binding site" evidence="5">
    <location>
        <position position="433"/>
    </location>
    <ligand>
        <name>L-glutamate</name>
        <dbReference type="ChEBI" id="CHEBI:29985"/>
    </ligand>
</feature>
<comment type="similarity">
    <text evidence="6">Belongs to the gamma-glutamyltransferase family.</text>
</comment>
<keyword evidence="6" id="KW-0865">Zymogen</keyword>
<dbReference type="RefSeq" id="WP_105864526.1">
    <property type="nucleotide sequence ID" value="NZ_PUEJ01000010.1"/>
</dbReference>